<sequence>MNITLLQTELYWHDPVANRAMLEEQIAALPQSTDLIVLPEMFTTGFTMDAPAVAEPANLTTLRWLRQMAAQTGAVVTGSYVVREQGPSGMQYANRLIWMQPDGQYDVYDKRHLFRMAGEDGIYTAGQQRIVKTWKGWRICPLICYDLRFPVFSRNVSGTDDSFAYDLLLYVANWPAVRRHAWNVLLQARAIENLCYVAGVNRVGTDGNGHAYSGDSALINFKGEVLFQQADHPVAHQQTLSLATLNAFRQAFPANLDADAFTLL</sequence>
<dbReference type="GO" id="GO:0106008">
    <property type="term" value="F:2-oxoglutaramate amidase activity"/>
    <property type="evidence" value="ECO:0007669"/>
    <property type="project" value="TreeGrafter"/>
</dbReference>
<dbReference type="AlphaFoldDB" id="A0A2T0TII2"/>
<dbReference type="GO" id="GO:0050152">
    <property type="term" value="F:omega-amidase activity"/>
    <property type="evidence" value="ECO:0007669"/>
    <property type="project" value="UniProtKB-EC"/>
</dbReference>
<dbReference type="InterPro" id="IPR052737">
    <property type="entry name" value="Omega-amidase_YafV"/>
</dbReference>
<dbReference type="OrthoDB" id="9811121at2"/>
<dbReference type="RefSeq" id="WP_106136369.1">
    <property type="nucleotide sequence ID" value="NZ_PVTE01000002.1"/>
</dbReference>
<evidence type="ECO:0000256" key="1">
    <source>
        <dbReference type="ARBA" id="ARBA00010613"/>
    </source>
</evidence>
<reference evidence="7 8" key="1">
    <citation type="submission" date="2018-03" db="EMBL/GenBank/DDBJ databases">
        <title>Genomic Encyclopedia of Archaeal and Bacterial Type Strains, Phase II (KMG-II): from individual species to whole genera.</title>
        <authorList>
            <person name="Goeker M."/>
        </authorList>
    </citation>
    <scope>NUCLEOTIDE SEQUENCE [LARGE SCALE GENOMIC DNA]</scope>
    <source>
        <strain evidence="7 8">DSM 28354</strain>
    </source>
</reference>
<dbReference type="EC" id="3.5.1.3" evidence="3"/>
<dbReference type="EMBL" id="PVTE01000002">
    <property type="protein sequence ID" value="PRY45517.1"/>
    <property type="molecule type" value="Genomic_DNA"/>
</dbReference>
<organism evidence="7 8">
    <name type="scientific">Spirosoma oryzae</name>
    <dbReference type="NCBI Taxonomy" id="1469603"/>
    <lineage>
        <taxon>Bacteria</taxon>
        <taxon>Pseudomonadati</taxon>
        <taxon>Bacteroidota</taxon>
        <taxon>Cytophagia</taxon>
        <taxon>Cytophagales</taxon>
        <taxon>Cytophagaceae</taxon>
        <taxon>Spirosoma</taxon>
    </lineage>
</organism>
<comment type="similarity">
    <text evidence="1">Belongs to the carbon-nitrogen hydrolase superfamily. NIT1/NIT2 family.</text>
</comment>
<accession>A0A2T0TII2</accession>
<dbReference type="CDD" id="cd07575">
    <property type="entry name" value="Xc-1258_like"/>
    <property type="match status" value="1"/>
</dbReference>
<keyword evidence="2 7" id="KW-0378">Hydrolase</keyword>
<evidence type="ECO:0000256" key="3">
    <source>
        <dbReference type="ARBA" id="ARBA00039118"/>
    </source>
</evidence>
<evidence type="ECO:0000256" key="4">
    <source>
        <dbReference type="ARBA" id="ARBA00052904"/>
    </source>
</evidence>
<evidence type="ECO:0000313" key="7">
    <source>
        <dbReference type="EMBL" id="PRY45517.1"/>
    </source>
</evidence>
<protein>
    <recommendedName>
        <fullName evidence="5">Omega-amidase YafV</fullName>
        <ecNumber evidence="3">3.5.1.3</ecNumber>
    </recommendedName>
</protein>
<dbReference type="InterPro" id="IPR036526">
    <property type="entry name" value="C-N_Hydrolase_sf"/>
</dbReference>
<evidence type="ECO:0000313" key="8">
    <source>
        <dbReference type="Proteomes" id="UP000238375"/>
    </source>
</evidence>
<dbReference type="Proteomes" id="UP000238375">
    <property type="component" value="Unassembled WGS sequence"/>
</dbReference>
<dbReference type="Pfam" id="PF00795">
    <property type="entry name" value="CN_hydrolase"/>
    <property type="match status" value="1"/>
</dbReference>
<evidence type="ECO:0000256" key="2">
    <source>
        <dbReference type="ARBA" id="ARBA00022801"/>
    </source>
</evidence>
<gene>
    <name evidence="7" type="ORF">CLV58_102266</name>
</gene>
<dbReference type="PROSITE" id="PS50263">
    <property type="entry name" value="CN_HYDROLASE"/>
    <property type="match status" value="1"/>
</dbReference>
<keyword evidence="8" id="KW-1185">Reference proteome</keyword>
<comment type="catalytic activity">
    <reaction evidence="4">
        <text>a monoamide of a dicarboxylate + H2O = a dicarboxylate + NH4(+)</text>
        <dbReference type="Rhea" id="RHEA:11716"/>
        <dbReference type="ChEBI" id="CHEBI:15377"/>
        <dbReference type="ChEBI" id="CHEBI:28938"/>
        <dbReference type="ChEBI" id="CHEBI:28965"/>
        <dbReference type="ChEBI" id="CHEBI:77450"/>
        <dbReference type="EC" id="3.5.1.3"/>
    </reaction>
</comment>
<dbReference type="FunFam" id="3.60.110.10:FF:000004">
    <property type="entry name" value="Carbon-nitrogen hydrolase"/>
    <property type="match status" value="1"/>
</dbReference>
<dbReference type="Gene3D" id="3.60.110.10">
    <property type="entry name" value="Carbon-nitrogen hydrolase"/>
    <property type="match status" value="1"/>
</dbReference>
<dbReference type="PANTHER" id="PTHR47799">
    <property type="entry name" value="OMEGA-AMIDASE YAFV"/>
    <property type="match status" value="1"/>
</dbReference>
<name>A0A2T0TII2_9BACT</name>
<evidence type="ECO:0000259" key="6">
    <source>
        <dbReference type="PROSITE" id="PS50263"/>
    </source>
</evidence>
<dbReference type="NCBIfam" id="NF007757">
    <property type="entry name" value="PRK10438.1"/>
    <property type="match status" value="1"/>
</dbReference>
<evidence type="ECO:0000256" key="5">
    <source>
        <dbReference type="ARBA" id="ARBA00072139"/>
    </source>
</evidence>
<dbReference type="SUPFAM" id="SSF56317">
    <property type="entry name" value="Carbon-nitrogen hydrolase"/>
    <property type="match status" value="1"/>
</dbReference>
<feature type="domain" description="CN hydrolase" evidence="6">
    <location>
        <begin position="1"/>
        <end position="247"/>
    </location>
</feature>
<dbReference type="InterPro" id="IPR003010">
    <property type="entry name" value="C-N_Hydrolase"/>
</dbReference>
<dbReference type="PANTHER" id="PTHR47799:SF1">
    <property type="entry name" value="OMEGA-AMIDASE YAFV"/>
    <property type="match status" value="1"/>
</dbReference>
<proteinExistence type="inferred from homology"/>
<comment type="caution">
    <text evidence="7">The sequence shown here is derived from an EMBL/GenBank/DDBJ whole genome shotgun (WGS) entry which is preliminary data.</text>
</comment>